<evidence type="ECO:0000313" key="3">
    <source>
        <dbReference type="Proteomes" id="UP001409585"/>
    </source>
</evidence>
<accession>A0AAV3U7N8</accession>
<evidence type="ECO:0000313" key="2">
    <source>
        <dbReference type="EMBL" id="GAA4954710.1"/>
    </source>
</evidence>
<dbReference type="Pfam" id="PF20098">
    <property type="entry name" value="DUF6488"/>
    <property type="match status" value="1"/>
</dbReference>
<dbReference type="EMBL" id="BAABLX010000063">
    <property type="protein sequence ID" value="GAA4954710.1"/>
    <property type="molecule type" value="Genomic_DNA"/>
</dbReference>
<proteinExistence type="predicted"/>
<organism evidence="2 3">
    <name type="scientific">Halioxenophilus aromaticivorans</name>
    <dbReference type="NCBI Taxonomy" id="1306992"/>
    <lineage>
        <taxon>Bacteria</taxon>
        <taxon>Pseudomonadati</taxon>
        <taxon>Pseudomonadota</taxon>
        <taxon>Gammaproteobacteria</taxon>
        <taxon>Alteromonadales</taxon>
        <taxon>Alteromonadaceae</taxon>
        <taxon>Halioxenophilus</taxon>
    </lineage>
</organism>
<dbReference type="AlphaFoldDB" id="A0AAV3U7N8"/>
<dbReference type="InterPro" id="IPR045503">
    <property type="entry name" value="DUF6488"/>
</dbReference>
<feature type="signal peptide" evidence="1">
    <location>
        <begin position="1"/>
        <end position="21"/>
    </location>
</feature>
<dbReference type="RefSeq" id="WP_345426310.1">
    <property type="nucleotide sequence ID" value="NZ_AP031496.1"/>
</dbReference>
<comment type="caution">
    <text evidence="2">The sequence shown here is derived from an EMBL/GenBank/DDBJ whole genome shotgun (WGS) entry which is preliminary data.</text>
</comment>
<keyword evidence="3" id="KW-1185">Reference proteome</keyword>
<dbReference type="Proteomes" id="UP001409585">
    <property type="component" value="Unassembled WGS sequence"/>
</dbReference>
<evidence type="ECO:0000256" key="1">
    <source>
        <dbReference type="SAM" id="SignalP"/>
    </source>
</evidence>
<gene>
    <name evidence="2" type="ORF">GCM10025791_38520</name>
</gene>
<sequence length="112" mass="11879">MKTATISLVLVAALFSATAGAHGKKTPPTSLKRGSAKNLVTITVQQMTFKDMGFEAGKLGRSWQSITDDNIVLASRNGSTFVYTVKNDANDKVLTVNVLNDGTVESVAFTTP</sequence>
<reference evidence="3" key="1">
    <citation type="journal article" date="2019" name="Int. J. Syst. Evol. Microbiol.">
        <title>The Global Catalogue of Microorganisms (GCM) 10K type strain sequencing project: providing services to taxonomists for standard genome sequencing and annotation.</title>
        <authorList>
            <consortium name="The Broad Institute Genomics Platform"/>
            <consortium name="The Broad Institute Genome Sequencing Center for Infectious Disease"/>
            <person name="Wu L."/>
            <person name="Ma J."/>
        </authorList>
    </citation>
    <scope>NUCLEOTIDE SEQUENCE [LARGE SCALE GENOMIC DNA]</scope>
    <source>
        <strain evidence="3">JCM 19134</strain>
    </source>
</reference>
<evidence type="ECO:0008006" key="4">
    <source>
        <dbReference type="Google" id="ProtNLM"/>
    </source>
</evidence>
<name>A0AAV3U7N8_9ALTE</name>
<feature type="chain" id="PRO_5043797426" description="DUF4258 domain-containing protein" evidence="1">
    <location>
        <begin position="22"/>
        <end position="112"/>
    </location>
</feature>
<keyword evidence="1" id="KW-0732">Signal</keyword>
<protein>
    <recommendedName>
        <fullName evidence="4">DUF4258 domain-containing protein</fullName>
    </recommendedName>
</protein>